<feature type="compositionally biased region" description="Low complexity" evidence="1">
    <location>
        <begin position="874"/>
        <end position="884"/>
    </location>
</feature>
<feature type="domain" description="Retrovirus-related Pol polyprotein from transposon TNT 1-94-like beta-barrel" evidence="2">
    <location>
        <begin position="369"/>
        <end position="452"/>
    </location>
</feature>
<comment type="caution">
    <text evidence="4">The sequence shown here is derived from an EMBL/GenBank/DDBJ whole genome shotgun (WGS) entry which is preliminary data.</text>
</comment>
<accession>A0A9W9JY32</accession>
<evidence type="ECO:0000259" key="2">
    <source>
        <dbReference type="Pfam" id="PF22936"/>
    </source>
</evidence>
<feature type="compositionally biased region" description="Polar residues" evidence="1">
    <location>
        <begin position="237"/>
        <end position="261"/>
    </location>
</feature>
<dbReference type="AlphaFoldDB" id="A0A9W9JY32"/>
<name>A0A9W9JY32_9EURO</name>
<reference evidence="4" key="1">
    <citation type="submission" date="2022-11" db="EMBL/GenBank/DDBJ databases">
        <authorList>
            <person name="Petersen C."/>
        </authorList>
    </citation>
    <scope>NUCLEOTIDE SEQUENCE</scope>
    <source>
        <strain evidence="4">IBT 30761</strain>
    </source>
</reference>
<dbReference type="InterPro" id="IPR036397">
    <property type="entry name" value="RNaseH_sf"/>
</dbReference>
<gene>
    <name evidence="4" type="ORF">N7532_010018</name>
</gene>
<dbReference type="Pfam" id="PF25597">
    <property type="entry name" value="SH3_retrovirus"/>
    <property type="match status" value="1"/>
</dbReference>
<evidence type="ECO:0000313" key="4">
    <source>
        <dbReference type="EMBL" id="KAJ5085247.1"/>
    </source>
</evidence>
<evidence type="ECO:0000259" key="3">
    <source>
        <dbReference type="Pfam" id="PF25597"/>
    </source>
</evidence>
<evidence type="ECO:0000256" key="1">
    <source>
        <dbReference type="SAM" id="MobiDB-lite"/>
    </source>
</evidence>
<dbReference type="Pfam" id="PF22936">
    <property type="entry name" value="Pol_BBD"/>
    <property type="match status" value="1"/>
</dbReference>
<dbReference type="InterPro" id="IPR054722">
    <property type="entry name" value="PolX-like_BBD"/>
</dbReference>
<feature type="region of interest" description="Disordered" evidence="1">
    <location>
        <begin position="788"/>
        <end position="884"/>
    </location>
</feature>
<evidence type="ECO:0000313" key="5">
    <source>
        <dbReference type="Proteomes" id="UP001149074"/>
    </source>
</evidence>
<protein>
    <recommendedName>
        <fullName evidence="6">Integrase catalytic domain-containing protein</fullName>
    </recommendedName>
</protein>
<dbReference type="GeneID" id="81361488"/>
<dbReference type="Gene3D" id="3.30.420.10">
    <property type="entry name" value="Ribonuclease H-like superfamily/Ribonuclease H"/>
    <property type="match status" value="1"/>
</dbReference>
<proteinExistence type="predicted"/>
<keyword evidence="5" id="KW-1185">Reference proteome</keyword>
<feature type="domain" description="Retroviral polymerase SH3-like" evidence="3">
    <location>
        <begin position="693"/>
        <end position="748"/>
    </location>
</feature>
<dbReference type="RefSeq" id="XP_056469925.1">
    <property type="nucleotide sequence ID" value="XM_056622509.1"/>
</dbReference>
<evidence type="ECO:0008006" key="6">
    <source>
        <dbReference type="Google" id="ProtNLM"/>
    </source>
</evidence>
<dbReference type="SUPFAM" id="SSF53098">
    <property type="entry name" value="Ribonuclease H-like"/>
    <property type="match status" value="1"/>
</dbReference>
<feature type="region of interest" description="Disordered" evidence="1">
    <location>
        <begin position="222"/>
        <end position="267"/>
    </location>
</feature>
<dbReference type="OrthoDB" id="2663223at2759"/>
<dbReference type="Proteomes" id="UP001149074">
    <property type="component" value="Unassembled WGS sequence"/>
</dbReference>
<dbReference type="InterPro" id="IPR057670">
    <property type="entry name" value="SH3_retrovirus"/>
</dbReference>
<dbReference type="GO" id="GO:0003676">
    <property type="term" value="F:nucleic acid binding"/>
    <property type="evidence" value="ECO:0007669"/>
    <property type="project" value="InterPro"/>
</dbReference>
<sequence length="884" mass="100982">MESSVIAATQSVKLRTSADWIDWIRAIRDAAETDRVWEFIDPDTPESILPKPRECPEPPSPEANATAIDLYKINYQRWDREERGLANIKRVIMATIEAAVRDQLYDKPTVYGCLVTLRDRYSDSGNLNEEYRQDMYNAVYPPRKGEDVKAFVRRWERMRDRMIAIGETQMQFNKDFLLAVKHLAPMWYTQQLRPITIESIKMDNSVLANDFLAHYREHYGNAPAPAPPTNLRGNPAPRSTFSTLQDSPEASPDLASTTNSANKKRRSLKDVPIAERWCPCGKKDHKPWECPYLNERKRSANWSANWRAQGKINRILKDHPEWKEFIDKEIKLVNQHDSAENRGTALGTWPMTTLALNCLNQKPHLRDEWVFDTAAHRHICVDRDSFIDYIPDESVVKTADSVTRILGYGTAVMHCVDPRTGSRNSVKLHNACYLPTFQANLVSYGCAKERGCQWDEMNNCMRDPRGIPFARVAWNESAKLWLFDKPQGTGGTASSERECTAEYAMAARRSTAPRTSEALLDVCHRILGHIHPKTVKKTAEMVEGVKIKDPESTCITEFPCQAFLYLATRFLKIPLVGIHSDNERSVTTDTEQELEGIGFVVTHTVVHSAEMNGPGERSGGVIIQKARNLRIEGQLPEALWPEMVYAAVYILNRTPTRIEDGRWIIPWDEARSHLDQTYVRSHLSCLRLYGSLTYCRTPNIPRSHKLRPRAEVGFLVGYQASNVWRVWMPLPGRIQSVRDAVFDESCRWYPGMQYWEEHPLLIPETRDILNDREEWRVIHREIGLPDDWIKTRIGPDESGIALPNPAPVNTQTVSEQAGNEEGGSEEDREEAADREATPAPTHVEAAQQYTPPPTVEKPSRRSNRSPALPEFEDQQVNQPQQQQD</sequence>
<organism evidence="4 5">
    <name type="scientific">Penicillium argentinense</name>
    <dbReference type="NCBI Taxonomy" id="1131581"/>
    <lineage>
        <taxon>Eukaryota</taxon>
        <taxon>Fungi</taxon>
        <taxon>Dikarya</taxon>
        <taxon>Ascomycota</taxon>
        <taxon>Pezizomycotina</taxon>
        <taxon>Eurotiomycetes</taxon>
        <taxon>Eurotiomycetidae</taxon>
        <taxon>Eurotiales</taxon>
        <taxon>Aspergillaceae</taxon>
        <taxon>Penicillium</taxon>
    </lineage>
</organism>
<feature type="compositionally biased region" description="Polar residues" evidence="1">
    <location>
        <begin position="807"/>
        <end position="817"/>
    </location>
</feature>
<dbReference type="InterPro" id="IPR012337">
    <property type="entry name" value="RNaseH-like_sf"/>
</dbReference>
<reference evidence="4" key="2">
    <citation type="journal article" date="2023" name="IMA Fungus">
        <title>Comparative genomic study of the Penicillium genus elucidates a diverse pangenome and 15 lateral gene transfer events.</title>
        <authorList>
            <person name="Petersen C."/>
            <person name="Sorensen T."/>
            <person name="Nielsen M.R."/>
            <person name="Sondergaard T.E."/>
            <person name="Sorensen J.L."/>
            <person name="Fitzpatrick D.A."/>
            <person name="Frisvad J.C."/>
            <person name="Nielsen K.L."/>
        </authorList>
    </citation>
    <scope>NUCLEOTIDE SEQUENCE</scope>
    <source>
        <strain evidence="4">IBT 30761</strain>
    </source>
</reference>
<dbReference type="EMBL" id="JAPQKI010000010">
    <property type="protein sequence ID" value="KAJ5085247.1"/>
    <property type="molecule type" value="Genomic_DNA"/>
</dbReference>